<name>A0A381EGR1_CAMUP</name>
<evidence type="ECO:0000313" key="2">
    <source>
        <dbReference type="Proteomes" id="UP000254161"/>
    </source>
</evidence>
<accession>A0A381EGR1</accession>
<reference evidence="1 2" key="1">
    <citation type="submission" date="2018-06" db="EMBL/GenBank/DDBJ databases">
        <authorList>
            <consortium name="Pathogen Informatics"/>
            <person name="Doyle S."/>
        </authorList>
    </citation>
    <scope>NUCLEOTIDE SEQUENCE [LARGE SCALE GENOMIC DNA]</scope>
    <source>
        <strain evidence="1 2">NCTC12264</strain>
    </source>
</reference>
<organism evidence="1 2">
    <name type="scientific">Campylobacter upsaliensis</name>
    <dbReference type="NCBI Taxonomy" id="28080"/>
    <lineage>
        <taxon>Bacteria</taxon>
        <taxon>Pseudomonadati</taxon>
        <taxon>Campylobacterota</taxon>
        <taxon>Epsilonproteobacteria</taxon>
        <taxon>Campylobacterales</taxon>
        <taxon>Campylobacteraceae</taxon>
        <taxon>Campylobacter</taxon>
    </lineage>
</organism>
<dbReference type="AlphaFoldDB" id="A0A381EGR1"/>
<protein>
    <submittedName>
        <fullName evidence="1">Uncharacterized protein</fullName>
    </submittedName>
</protein>
<dbReference type="EMBL" id="UFUZ01000001">
    <property type="protein sequence ID" value="SUX26195.1"/>
    <property type="molecule type" value="Genomic_DNA"/>
</dbReference>
<gene>
    <name evidence="1" type="ORF">NCTC12264_00416</name>
</gene>
<proteinExistence type="predicted"/>
<sequence length="79" mass="9303">MISLEFDCPECGIMNEHNVRLENYGEYINQDKDTPFYVPVNCESCCARLHIRLELKVKVAPFTCDGDDRFKRKRSRNDD</sequence>
<dbReference type="RefSeq" id="WP_115629106.1">
    <property type="nucleotide sequence ID" value="NZ_JANKIY010000014.1"/>
</dbReference>
<evidence type="ECO:0000313" key="1">
    <source>
        <dbReference type="EMBL" id="SUX26195.1"/>
    </source>
</evidence>
<dbReference type="Proteomes" id="UP000254161">
    <property type="component" value="Unassembled WGS sequence"/>
</dbReference>